<name>F0WTV7_9STRA</name>
<dbReference type="HOGENOM" id="CLU_1411119_0_0_1"/>
<reference evidence="1" key="2">
    <citation type="submission" date="2011-02" db="EMBL/GenBank/DDBJ databases">
        <authorList>
            <person name="MacLean D."/>
        </authorList>
    </citation>
    <scope>NUCLEOTIDE SEQUENCE</scope>
</reference>
<dbReference type="GO" id="GO:0003676">
    <property type="term" value="F:nucleic acid binding"/>
    <property type="evidence" value="ECO:0007669"/>
    <property type="project" value="InterPro"/>
</dbReference>
<reference evidence="1" key="1">
    <citation type="journal article" date="2011" name="PLoS Biol.">
        <title>Gene gain and loss during evolution of obligate parasitism in the white rust pathogen of Arabidopsis thaliana.</title>
        <authorList>
            <person name="Kemen E."/>
            <person name="Gardiner A."/>
            <person name="Schultz-Larsen T."/>
            <person name="Kemen A.C."/>
            <person name="Balmuth A.L."/>
            <person name="Robert-Seilaniantz A."/>
            <person name="Bailey K."/>
            <person name="Holub E."/>
            <person name="Studholme D.J."/>
            <person name="Maclean D."/>
            <person name="Jones J.D."/>
        </authorList>
    </citation>
    <scope>NUCLEOTIDE SEQUENCE</scope>
</reference>
<proteinExistence type="predicted"/>
<dbReference type="AlphaFoldDB" id="F0WTV7"/>
<dbReference type="EMBL" id="FR824304">
    <property type="protein sequence ID" value="CCA24801.1"/>
    <property type="molecule type" value="Genomic_DNA"/>
</dbReference>
<accession>F0WTV7</accession>
<sequence>MIIAFHMFGLRTTEIACMTGRCAQNIRRVIHPPPPKKCKLPGPTPLLSDRDIRRIVRAAAAGESSATMLKHELNISASVKTIQRNLAIVNWMGYTKMIDTLPLTAENMFDRVSWAKCMLLRIDAGTVWESIIFSDEKKWNLDSPDRFQHYWHDLRLPAR</sequence>
<dbReference type="InterPro" id="IPR036397">
    <property type="entry name" value="RNaseH_sf"/>
</dbReference>
<gene>
    <name evidence="1" type="primary">AlNc14C259G9782</name>
    <name evidence="1" type="ORF">ALNC14_109450</name>
</gene>
<dbReference type="Gene3D" id="1.10.10.10">
    <property type="entry name" value="Winged helix-like DNA-binding domain superfamily/Winged helix DNA-binding domain"/>
    <property type="match status" value="1"/>
</dbReference>
<protein>
    <submittedName>
        <fullName evidence="1">AlNc14C259G9782 protein</fullName>
    </submittedName>
</protein>
<organism evidence="1">
    <name type="scientific">Albugo laibachii Nc14</name>
    <dbReference type="NCBI Taxonomy" id="890382"/>
    <lineage>
        <taxon>Eukaryota</taxon>
        <taxon>Sar</taxon>
        <taxon>Stramenopiles</taxon>
        <taxon>Oomycota</taxon>
        <taxon>Peronosporomycetes</taxon>
        <taxon>Albuginales</taxon>
        <taxon>Albuginaceae</taxon>
        <taxon>Albugo</taxon>
    </lineage>
</organism>
<evidence type="ECO:0000313" key="1">
    <source>
        <dbReference type="EMBL" id="CCA24801.1"/>
    </source>
</evidence>
<dbReference type="InterPro" id="IPR036388">
    <property type="entry name" value="WH-like_DNA-bd_sf"/>
</dbReference>
<dbReference type="Gene3D" id="3.30.420.10">
    <property type="entry name" value="Ribonuclease H-like superfamily/Ribonuclease H"/>
    <property type="match status" value="1"/>
</dbReference>